<protein>
    <submittedName>
        <fullName evidence="2">Uncharacterized protein</fullName>
    </submittedName>
</protein>
<organism evidence="2 3">
    <name type="scientific">Petrolisthes manimaculis</name>
    <dbReference type="NCBI Taxonomy" id="1843537"/>
    <lineage>
        <taxon>Eukaryota</taxon>
        <taxon>Metazoa</taxon>
        <taxon>Ecdysozoa</taxon>
        <taxon>Arthropoda</taxon>
        <taxon>Crustacea</taxon>
        <taxon>Multicrustacea</taxon>
        <taxon>Malacostraca</taxon>
        <taxon>Eumalacostraca</taxon>
        <taxon>Eucarida</taxon>
        <taxon>Decapoda</taxon>
        <taxon>Pleocyemata</taxon>
        <taxon>Anomura</taxon>
        <taxon>Galatheoidea</taxon>
        <taxon>Porcellanidae</taxon>
        <taxon>Petrolisthes</taxon>
    </lineage>
</organism>
<accession>A0AAE1QI21</accession>
<dbReference type="EMBL" id="JAWZYT010000264">
    <property type="protein sequence ID" value="KAK4325732.1"/>
    <property type="molecule type" value="Genomic_DNA"/>
</dbReference>
<dbReference type="AlphaFoldDB" id="A0AAE1QI21"/>
<name>A0AAE1QI21_9EUCA</name>
<gene>
    <name evidence="2" type="ORF">Pmani_003675</name>
</gene>
<keyword evidence="1" id="KW-0472">Membrane</keyword>
<feature type="transmembrane region" description="Helical" evidence="1">
    <location>
        <begin position="21"/>
        <end position="40"/>
    </location>
</feature>
<evidence type="ECO:0000256" key="1">
    <source>
        <dbReference type="SAM" id="Phobius"/>
    </source>
</evidence>
<keyword evidence="1" id="KW-0812">Transmembrane</keyword>
<keyword evidence="3" id="KW-1185">Reference proteome</keyword>
<evidence type="ECO:0000313" key="3">
    <source>
        <dbReference type="Proteomes" id="UP001292094"/>
    </source>
</evidence>
<sequence>MASKRVKRYGTLRKDHMDLQRHRFGFVVVLGMVATMTLLIHNPLINTSYSNRIILLRSPPHNCQQVVHLELCGCNRTQQLATCPPQITKHTDQSTCGSTATLRGPGQKVVNYVVFGKFPSFYYMGLEKLVYEVTKFYPGWSMRVHLNWAQEKHRDWACALACNNSHLDICDVQNLPGTKIVENR</sequence>
<comment type="caution">
    <text evidence="2">The sequence shown here is derived from an EMBL/GenBank/DDBJ whole genome shotgun (WGS) entry which is preliminary data.</text>
</comment>
<dbReference type="Proteomes" id="UP001292094">
    <property type="component" value="Unassembled WGS sequence"/>
</dbReference>
<proteinExistence type="predicted"/>
<reference evidence="2" key="1">
    <citation type="submission" date="2023-11" db="EMBL/GenBank/DDBJ databases">
        <title>Genome assemblies of two species of porcelain crab, Petrolisthes cinctipes and Petrolisthes manimaculis (Anomura: Porcellanidae).</title>
        <authorList>
            <person name="Angst P."/>
        </authorList>
    </citation>
    <scope>NUCLEOTIDE SEQUENCE</scope>
    <source>
        <strain evidence="2">PB745_02</strain>
        <tissue evidence="2">Gill</tissue>
    </source>
</reference>
<keyword evidence="1" id="KW-1133">Transmembrane helix</keyword>
<evidence type="ECO:0000313" key="2">
    <source>
        <dbReference type="EMBL" id="KAK4325732.1"/>
    </source>
</evidence>